<dbReference type="GO" id="GO:0008789">
    <property type="term" value="F:altronate dehydratase activity"/>
    <property type="evidence" value="ECO:0007669"/>
    <property type="project" value="UniProtKB-EC"/>
</dbReference>
<evidence type="ECO:0000256" key="1">
    <source>
        <dbReference type="SAM" id="MobiDB-lite"/>
    </source>
</evidence>
<feature type="region of interest" description="Disordered" evidence="1">
    <location>
        <begin position="1"/>
        <end position="56"/>
    </location>
</feature>
<sequence length="56" mass="6096">GRELRRHPVRRGNRGGGGGAHLPAHAAGGERRTHQERRLRLRGGGVRALGARRDDV</sequence>
<keyword evidence="2" id="KW-0456">Lyase</keyword>
<gene>
    <name evidence="2" type="ORF">AVDCRST_MAG08-2583</name>
</gene>
<name>A0A6J4IRS5_9PROT</name>
<proteinExistence type="predicted"/>
<organism evidence="2">
    <name type="scientific">uncultured Acetobacteraceae bacterium</name>
    <dbReference type="NCBI Taxonomy" id="169975"/>
    <lineage>
        <taxon>Bacteria</taxon>
        <taxon>Pseudomonadati</taxon>
        <taxon>Pseudomonadota</taxon>
        <taxon>Alphaproteobacteria</taxon>
        <taxon>Acetobacterales</taxon>
        <taxon>Acetobacteraceae</taxon>
        <taxon>environmental samples</taxon>
    </lineage>
</organism>
<reference evidence="2" key="1">
    <citation type="submission" date="2020-02" db="EMBL/GenBank/DDBJ databases">
        <authorList>
            <person name="Meier V. D."/>
        </authorList>
    </citation>
    <scope>NUCLEOTIDE SEQUENCE</scope>
    <source>
        <strain evidence="2">AVDCRST_MAG08</strain>
    </source>
</reference>
<dbReference type="EMBL" id="CADCTG010000191">
    <property type="protein sequence ID" value="CAA9258997.1"/>
    <property type="molecule type" value="Genomic_DNA"/>
</dbReference>
<feature type="compositionally biased region" description="Basic residues" evidence="1">
    <location>
        <begin position="1"/>
        <end position="13"/>
    </location>
</feature>
<feature type="non-terminal residue" evidence="2">
    <location>
        <position position="1"/>
    </location>
</feature>
<dbReference type="EC" id="4.2.1.7" evidence="2"/>
<accession>A0A6J4IRS5</accession>
<feature type="compositionally biased region" description="Basic and acidic residues" evidence="1">
    <location>
        <begin position="28"/>
        <end position="38"/>
    </location>
</feature>
<protein>
    <submittedName>
        <fullName evidence="2">Altronate dehydratase</fullName>
        <ecNumber evidence="2">4.2.1.7</ecNumber>
    </submittedName>
</protein>
<feature type="non-terminal residue" evidence="2">
    <location>
        <position position="56"/>
    </location>
</feature>
<evidence type="ECO:0000313" key="2">
    <source>
        <dbReference type="EMBL" id="CAA9258997.1"/>
    </source>
</evidence>
<dbReference type="AlphaFoldDB" id="A0A6J4IRS5"/>